<protein>
    <submittedName>
        <fullName evidence="2">Uncharacterized protein</fullName>
    </submittedName>
</protein>
<evidence type="ECO:0000313" key="3">
    <source>
        <dbReference type="Proteomes" id="UP001140510"/>
    </source>
</evidence>
<evidence type="ECO:0000256" key="1">
    <source>
        <dbReference type="SAM" id="MobiDB-lite"/>
    </source>
</evidence>
<dbReference type="OrthoDB" id="3644322at2759"/>
<organism evidence="2 3">
    <name type="scientific">Didymella pomorum</name>
    <dbReference type="NCBI Taxonomy" id="749634"/>
    <lineage>
        <taxon>Eukaryota</taxon>
        <taxon>Fungi</taxon>
        <taxon>Dikarya</taxon>
        <taxon>Ascomycota</taxon>
        <taxon>Pezizomycotina</taxon>
        <taxon>Dothideomycetes</taxon>
        <taxon>Pleosporomycetidae</taxon>
        <taxon>Pleosporales</taxon>
        <taxon>Pleosporineae</taxon>
        <taxon>Didymellaceae</taxon>
        <taxon>Didymella</taxon>
    </lineage>
</organism>
<dbReference type="Proteomes" id="UP001140510">
    <property type="component" value="Unassembled WGS sequence"/>
</dbReference>
<dbReference type="AlphaFoldDB" id="A0A9W8ZGJ0"/>
<comment type="caution">
    <text evidence="2">The sequence shown here is derived from an EMBL/GenBank/DDBJ whole genome shotgun (WGS) entry which is preliminary data.</text>
</comment>
<reference evidence="2" key="1">
    <citation type="submission" date="2022-10" db="EMBL/GenBank/DDBJ databases">
        <title>Tapping the CABI collections for fungal endophytes: first genome assemblies for Collariella, Neodidymelliopsis, Ascochyta clinopodiicola, Didymella pomorum, Didymosphaeria variabile, Neocosmospora piperis and Neocucurbitaria cava.</title>
        <authorList>
            <person name="Hill R."/>
        </authorList>
    </citation>
    <scope>NUCLEOTIDE SEQUENCE</scope>
    <source>
        <strain evidence="2">IMI 355091</strain>
    </source>
</reference>
<feature type="region of interest" description="Disordered" evidence="1">
    <location>
        <begin position="145"/>
        <end position="168"/>
    </location>
</feature>
<dbReference type="EMBL" id="JAPEVA010000040">
    <property type="protein sequence ID" value="KAJ4404742.1"/>
    <property type="molecule type" value="Genomic_DNA"/>
</dbReference>
<gene>
    <name evidence="2" type="ORF">N0V91_005692</name>
</gene>
<accession>A0A9W8ZGJ0</accession>
<feature type="compositionally biased region" description="Low complexity" evidence="1">
    <location>
        <begin position="145"/>
        <end position="165"/>
    </location>
</feature>
<keyword evidence="3" id="KW-1185">Reference proteome</keyword>
<name>A0A9W8ZGJ0_9PLEO</name>
<sequence>MPALPQQEPTHAITAPQYKPSPTHRNPVHAVKLKEQPEGFHAPPTPSSQSPPSASRTEDVGEIADAEEASMVDYSQSLGLPYVHNLCGKAFSTLTGVRKHHWGKKARDLDTTTGCWAKHNKPNVSWDDHSSCQIGRSTSAVAKTLPTTTKQKPTKSSLSQSTTPSMVDVPHFQPLQGVRTLEDLPHIVSNAVNASLATDASIQDPPMLNQTPLIASRRKFDTLLTAVNVVSQIDAPKPKGRAESIALNLDAQVAAAERHQFSMPYKTSTSSLSLQQYPAIAPAALVMAGDSSTREFSKDVGGHRVNFFKEGRTSLVPSGLDATDPGAISRTFQPLVASPSGPAWKKRKV</sequence>
<feature type="region of interest" description="Disordered" evidence="1">
    <location>
        <begin position="1"/>
        <end position="59"/>
    </location>
</feature>
<evidence type="ECO:0000313" key="2">
    <source>
        <dbReference type="EMBL" id="KAJ4404742.1"/>
    </source>
</evidence>
<proteinExistence type="predicted"/>